<evidence type="ECO:0000313" key="2">
    <source>
        <dbReference type="Proteomes" id="UP001202717"/>
    </source>
</evidence>
<accession>A0ABY7RZY4</accession>
<dbReference type="GO" id="GO:0005524">
    <property type="term" value="F:ATP binding"/>
    <property type="evidence" value="ECO:0007669"/>
    <property type="project" value="UniProtKB-KW"/>
</dbReference>
<name>A0ABY7RZY4_9FLAO</name>
<protein>
    <submittedName>
        <fullName evidence="1">ATP-binding protein</fullName>
    </submittedName>
</protein>
<keyword evidence="1" id="KW-0547">Nucleotide-binding</keyword>
<dbReference type="InterPro" id="IPR036890">
    <property type="entry name" value="HATPase_C_sf"/>
</dbReference>
<dbReference type="RefSeq" id="WP_249995366.1">
    <property type="nucleotide sequence ID" value="NZ_CP116221.1"/>
</dbReference>
<gene>
    <name evidence="1" type="ORF">MUN68_003670</name>
</gene>
<keyword evidence="1" id="KW-0067">ATP-binding</keyword>
<dbReference type="Gene3D" id="3.30.565.10">
    <property type="entry name" value="Histidine kinase-like ATPase, C-terminal domain"/>
    <property type="match status" value="1"/>
</dbReference>
<keyword evidence="2" id="KW-1185">Reference proteome</keyword>
<dbReference type="EMBL" id="CP116221">
    <property type="protein sequence ID" value="WCO02598.1"/>
    <property type="molecule type" value="Genomic_DNA"/>
</dbReference>
<dbReference type="SUPFAM" id="SSF55874">
    <property type="entry name" value="ATPase domain of HSP90 chaperone/DNA topoisomerase II/histidine kinase"/>
    <property type="match status" value="1"/>
</dbReference>
<evidence type="ECO:0000313" key="1">
    <source>
        <dbReference type="EMBL" id="WCO02598.1"/>
    </source>
</evidence>
<sequence>MEYKIGYILINLAIMPKTSTNVRNRVNKLHLPKTKSLYPLFEVISNSIHAIEEAKKEKLIKDNGKIEINILRIGKEGIFEEISNTDDYPIDSFEIIDNGIGLNEDNYNSFQEFDSEYKIEIGGKGIGRLVCLKAFSALIINSCYLDKDKYWTRSFEFKKTIEGYSNYNEELSNDNRIGTNVLLKSYVSPYKENVPKSITDVSREIIKHFQLYFIQEKQPTIIIKNQDGFHRNLTKIFNSEFKSKILSDSFIIAEEKFNIHISKSFSAQSHKVNYCANERIVRSEGLSKHLVDLKYSILDSLRNEKFYYQVFVVSDLLDTSVNDARTSFNFPDKSENEDSEQIEVIEEVTLSKIRKKTINCIENLLSETLAVIRAEKVERYRPIIDNKFPNYTNLFKYKKEKVERLPVGLNENELDIKLYEIEAQWRKEIKQEGADLLTKKKDITELEDYKELYEKYVTNLNEVGKSDLARYVVHRRSVIDLLEKLIELNDDDKFANEDLVHSLFFPIRETDDSIFSEKQNLWLLDERLTFNKFLASDKLFKQIENLGSDSKERMDLIIKKEEVFDKAVLFSENKIPFESFTIVEFKRPERNDYVYGNPKNDPIAQVRRYIRETIDGETKKRGKKIQASFNTPFYCYVVADITSSLEYILDEESFINTPDGLGYFRIYDTNNYKAYIEVLPFSKVLKDSKERNRVLFERLNLPQ</sequence>
<organism evidence="1 2">
    <name type="scientific">Psychroserpens ponticola</name>
    <dbReference type="NCBI Taxonomy" id="2932268"/>
    <lineage>
        <taxon>Bacteria</taxon>
        <taxon>Pseudomonadati</taxon>
        <taxon>Bacteroidota</taxon>
        <taxon>Flavobacteriia</taxon>
        <taxon>Flavobacteriales</taxon>
        <taxon>Flavobacteriaceae</taxon>
        <taxon>Psychroserpens</taxon>
    </lineage>
</organism>
<dbReference type="Proteomes" id="UP001202717">
    <property type="component" value="Chromosome"/>
</dbReference>
<proteinExistence type="predicted"/>
<reference evidence="1 2" key="1">
    <citation type="submission" date="2023-01" db="EMBL/GenBank/DDBJ databases">
        <title>Psychroserpens ponticola sp. nov., isolated from seawater.</title>
        <authorList>
            <person name="Kristyanto S."/>
            <person name="Jung J."/>
            <person name="Kim J.M."/>
            <person name="Jeon C.O."/>
        </authorList>
    </citation>
    <scope>NUCLEOTIDE SEQUENCE [LARGE SCALE GENOMIC DNA]</scope>
    <source>
        <strain evidence="1 2">MSW6</strain>
    </source>
</reference>